<reference evidence="1" key="1">
    <citation type="journal article" date="2020" name="mSystems">
        <title>Genome- and Community-Level Interaction Insights into Carbon Utilization and Element Cycling Functions of Hydrothermarchaeota in Hydrothermal Sediment.</title>
        <authorList>
            <person name="Zhou Z."/>
            <person name="Liu Y."/>
            <person name="Xu W."/>
            <person name="Pan J."/>
            <person name="Luo Z.H."/>
            <person name="Li M."/>
        </authorList>
    </citation>
    <scope>NUCLEOTIDE SEQUENCE [LARGE SCALE GENOMIC DNA]</scope>
    <source>
        <strain evidence="1">SpSt-1224</strain>
    </source>
</reference>
<dbReference type="EMBL" id="DSDS01000031">
    <property type="protein sequence ID" value="HET97354.1"/>
    <property type="molecule type" value="Genomic_DNA"/>
</dbReference>
<name>A0A7C2TJY2_9BACT</name>
<dbReference type="AlphaFoldDB" id="A0A7C2TJY2"/>
<comment type="caution">
    <text evidence="1">The sequence shown here is derived from an EMBL/GenBank/DDBJ whole genome shotgun (WGS) entry which is preliminary data.</text>
</comment>
<gene>
    <name evidence="1" type="ORF">ENN98_01360</name>
</gene>
<proteinExistence type="predicted"/>
<sequence>MKSGSAFANRFGAKVSLAGAGEGLFLVIARLSDPAPRVRARDGQVVMRLNGTKVLARMALKQALALLKDPGISKVGGVQLDMERYQKFLAAQVAGGPPPGPQPPQP</sequence>
<evidence type="ECO:0000313" key="1">
    <source>
        <dbReference type="EMBL" id="HET97354.1"/>
    </source>
</evidence>
<protein>
    <submittedName>
        <fullName evidence="1">Uncharacterized protein</fullName>
    </submittedName>
</protein>
<organism evidence="1">
    <name type="scientific">Desulfurivibrio alkaliphilus</name>
    <dbReference type="NCBI Taxonomy" id="427923"/>
    <lineage>
        <taxon>Bacteria</taxon>
        <taxon>Pseudomonadati</taxon>
        <taxon>Thermodesulfobacteriota</taxon>
        <taxon>Desulfobulbia</taxon>
        <taxon>Desulfobulbales</taxon>
        <taxon>Desulfobulbaceae</taxon>
        <taxon>Desulfurivibrio</taxon>
    </lineage>
</organism>
<dbReference type="Proteomes" id="UP000885986">
    <property type="component" value="Unassembled WGS sequence"/>
</dbReference>
<accession>A0A7C2TJY2</accession>